<reference evidence="1 2" key="1">
    <citation type="journal article" date="2021" name="Plant Biotechnol. J.">
        <title>Multi-omics assisted identification of the key and species-specific regulatory components of drought-tolerant mechanisms in Gossypium stocksii.</title>
        <authorList>
            <person name="Yu D."/>
            <person name="Ke L."/>
            <person name="Zhang D."/>
            <person name="Wu Y."/>
            <person name="Sun Y."/>
            <person name="Mei J."/>
            <person name="Sun J."/>
            <person name="Sun Y."/>
        </authorList>
    </citation>
    <scope>NUCLEOTIDE SEQUENCE [LARGE SCALE GENOMIC DNA]</scope>
    <source>
        <strain evidence="2">cv. E1</strain>
        <tissue evidence="1">Leaf</tissue>
    </source>
</reference>
<sequence length="198" mass="21971">MTTMAFADSVSVEQGYMAFSSLVSFNPSLVMTLFLEGILSALLCFVQSLEESLVPNLEASTFIQQDYLLSPVQNYPAFITTCTLLIQEYGVKIQNPCALIEASSSQISDVEKVEIVLACLPPEYDDMLMLASFLSETLSFQRLVDVLLEYETHQLRVVHELPLYTNLVEFVPSPLVVDSLHGGRPPKGSRGRGFQTHV</sequence>
<dbReference type="EMBL" id="JAIQCV010000005">
    <property type="protein sequence ID" value="KAH1098248.1"/>
    <property type="molecule type" value="Genomic_DNA"/>
</dbReference>
<evidence type="ECO:0000313" key="1">
    <source>
        <dbReference type="EMBL" id="KAH1098248.1"/>
    </source>
</evidence>
<comment type="caution">
    <text evidence="1">The sequence shown here is derived from an EMBL/GenBank/DDBJ whole genome shotgun (WGS) entry which is preliminary data.</text>
</comment>
<dbReference type="Proteomes" id="UP000828251">
    <property type="component" value="Unassembled WGS sequence"/>
</dbReference>
<protein>
    <submittedName>
        <fullName evidence="1">Uncharacterized protein</fullName>
    </submittedName>
</protein>
<name>A0A9D3VWR1_9ROSI</name>
<gene>
    <name evidence="1" type="ORF">J1N35_015169</name>
</gene>
<proteinExistence type="predicted"/>
<evidence type="ECO:0000313" key="2">
    <source>
        <dbReference type="Proteomes" id="UP000828251"/>
    </source>
</evidence>
<dbReference type="AlphaFoldDB" id="A0A9D3VWR1"/>
<accession>A0A9D3VWR1</accession>
<organism evidence="1 2">
    <name type="scientific">Gossypium stocksii</name>
    <dbReference type="NCBI Taxonomy" id="47602"/>
    <lineage>
        <taxon>Eukaryota</taxon>
        <taxon>Viridiplantae</taxon>
        <taxon>Streptophyta</taxon>
        <taxon>Embryophyta</taxon>
        <taxon>Tracheophyta</taxon>
        <taxon>Spermatophyta</taxon>
        <taxon>Magnoliopsida</taxon>
        <taxon>eudicotyledons</taxon>
        <taxon>Gunneridae</taxon>
        <taxon>Pentapetalae</taxon>
        <taxon>rosids</taxon>
        <taxon>malvids</taxon>
        <taxon>Malvales</taxon>
        <taxon>Malvaceae</taxon>
        <taxon>Malvoideae</taxon>
        <taxon>Gossypium</taxon>
    </lineage>
</organism>
<keyword evidence="2" id="KW-1185">Reference proteome</keyword>